<feature type="region of interest" description="Disordered" evidence="2">
    <location>
        <begin position="44"/>
        <end position="72"/>
    </location>
</feature>
<keyword evidence="3" id="KW-0732">Signal</keyword>
<feature type="region of interest" description="Disordered" evidence="2">
    <location>
        <begin position="88"/>
        <end position="110"/>
    </location>
</feature>
<name>A0AAW1PZJ1_9CHLO</name>
<dbReference type="EMBL" id="JALJOQ010000004">
    <property type="protein sequence ID" value="KAK9813492.1"/>
    <property type="molecule type" value="Genomic_DNA"/>
</dbReference>
<evidence type="ECO:0000256" key="3">
    <source>
        <dbReference type="SAM" id="SignalP"/>
    </source>
</evidence>
<feature type="domain" description="Protein kinase" evidence="4">
    <location>
        <begin position="186"/>
        <end position="346"/>
    </location>
</feature>
<evidence type="ECO:0000256" key="2">
    <source>
        <dbReference type="SAM" id="MobiDB-lite"/>
    </source>
</evidence>
<evidence type="ECO:0000313" key="5">
    <source>
        <dbReference type="EMBL" id="KAK9813492.1"/>
    </source>
</evidence>
<keyword evidence="6" id="KW-1185">Reference proteome</keyword>
<feature type="binding site" evidence="1">
    <location>
        <position position="224"/>
    </location>
    <ligand>
        <name>ATP</name>
        <dbReference type="ChEBI" id="CHEBI:30616"/>
    </ligand>
</feature>
<dbReference type="GO" id="GO:0004672">
    <property type="term" value="F:protein kinase activity"/>
    <property type="evidence" value="ECO:0007669"/>
    <property type="project" value="InterPro"/>
</dbReference>
<keyword evidence="1" id="KW-0067">ATP-binding</keyword>
<evidence type="ECO:0000313" key="6">
    <source>
        <dbReference type="Proteomes" id="UP001465755"/>
    </source>
</evidence>
<sequence>MSAFMGLLVTAATWFCCGLFPPACSTTSQSLDGKEDSKVQSAFKGKTGHYSTPRQNSNPSASRNKGKGTSTRKAMKLCKTMNACSALPRTSTKKGHSTKKMGKSTSPPASIFQRLSNKTVTACTAVLQIPGRIVSTCSKSSLSMKSIPAGSNADPRTNIKTGVHDNKGSPNHQTGDDPTPAHNNRFKRILKLGEGMFGKVSEGYVREHHSESYHCAIKTAAPCKKEARAMVKKRCQEESAADRRVTAKARHQFMEEAMAFTEDYAQRLVSNEATALAENNHPNLIKAYHMLTNSMGTVVAFTMDLVSGGDVHELIGDFANARSDKPAIWKRALMPISSMLDPDCIS</sequence>
<evidence type="ECO:0000256" key="1">
    <source>
        <dbReference type="PROSITE-ProRule" id="PRU10141"/>
    </source>
</evidence>
<feature type="chain" id="PRO_5043676895" description="Protein kinase domain-containing protein" evidence="3">
    <location>
        <begin position="19"/>
        <end position="346"/>
    </location>
</feature>
<reference evidence="5 6" key="1">
    <citation type="journal article" date="2024" name="Nat. Commun.">
        <title>Phylogenomics reveals the evolutionary origins of lichenization in chlorophyte algae.</title>
        <authorList>
            <person name="Puginier C."/>
            <person name="Libourel C."/>
            <person name="Otte J."/>
            <person name="Skaloud P."/>
            <person name="Haon M."/>
            <person name="Grisel S."/>
            <person name="Petersen M."/>
            <person name="Berrin J.G."/>
            <person name="Delaux P.M."/>
            <person name="Dal Grande F."/>
            <person name="Keller J."/>
        </authorList>
    </citation>
    <scope>NUCLEOTIDE SEQUENCE [LARGE SCALE GENOMIC DNA]</scope>
    <source>
        <strain evidence="5 6">SAG 2036</strain>
    </source>
</reference>
<evidence type="ECO:0000259" key="4">
    <source>
        <dbReference type="PROSITE" id="PS50011"/>
    </source>
</evidence>
<dbReference type="InterPro" id="IPR000719">
    <property type="entry name" value="Prot_kinase_dom"/>
</dbReference>
<dbReference type="AlphaFoldDB" id="A0AAW1PZJ1"/>
<dbReference type="GO" id="GO:0005524">
    <property type="term" value="F:ATP binding"/>
    <property type="evidence" value="ECO:0007669"/>
    <property type="project" value="UniProtKB-UniRule"/>
</dbReference>
<dbReference type="Proteomes" id="UP001465755">
    <property type="component" value="Unassembled WGS sequence"/>
</dbReference>
<dbReference type="InterPro" id="IPR011009">
    <property type="entry name" value="Kinase-like_dom_sf"/>
</dbReference>
<dbReference type="PROSITE" id="PS00107">
    <property type="entry name" value="PROTEIN_KINASE_ATP"/>
    <property type="match status" value="1"/>
</dbReference>
<dbReference type="SUPFAM" id="SSF56112">
    <property type="entry name" value="Protein kinase-like (PK-like)"/>
    <property type="match status" value="1"/>
</dbReference>
<dbReference type="Gene3D" id="3.30.200.20">
    <property type="entry name" value="Phosphorylase Kinase, domain 1"/>
    <property type="match status" value="1"/>
</dbReference>
<dbReference type="InterPro" id="IPR017441">
    <property type="entry name" value="Protein_kinase_ATP_BS"/>
</dbReference>
<protein>
    <recommendedName>
        <fullName evidence="4">Protein kinase domain-containing protein</fullName>
    </recommendedName>
</protein>
<dbReference type="PROSITE" id="PS50011">
    <property type="entry name" value="PROTEIN_KINASE_DOM"/>
    <property type="match status" value="1"/>
</dbReference>
<feature type="signal peptide" evidence="3">
    <location>
        <begin position="1"/>
        <end position="18"/>
    </location>
</feature>
<feature type="region of interest" description="Disordered" evidence="2">
    <location>
        <begin position="144"/>
        <end position="183"/>
    </location>
</feature>
<comment type="caution">
    <text evidence="5">The sequence shown here is derived from an EMBL/GenBank/DDBJ whole genome shotgun (WGS) entry which is preliminary data.</text>
</comment>
<accession>A0AAW1PZJ1</accession>
<keyword evidence="1" id="KW-0547">Nucleotide-binding</keyword>
<feature type="compositionally biased region" description="Polar residues" evidence="2">
    <location>
        <begin position="49"/>
        <end position="72"/>
    </location>
</feature>
<proteinExistence type="predicted"/>
<gene>
    <name evidence="5" type="ORF">WJX73_002098</name>
</gene>
<feature type="compositionally biased region" description="Basic residues" evidence="2">
    <location>
        <begin position="91"/>
        <end position="102"/>
    </location>
</feature>
<organism evidence="5 6">
    <name type="scientific">Symbiochloris irregularis</name>
    <dbReference type="NCBI Taxonomy" id="706552"/>
    <lineage>
        <taxon>Eukaryota</taxon>
        <taxon>Viridiplantae</taxon>
        <taxon>Chlorophyta</taxon>
        <taxon>core chlorophytes</taxon>
        <taxon>Trebouxiophyceae</taxon>
        <taxon>Trebouxiales</taxon>
        <taxon>Trebouxiaceae</taxon>
        <taxon>Symbiochloris</taxon>
    </lineage>
</organism>